<dbReference type="NCBIfam" id="TIGR03696">
    <property type="entry name" value="Rhs_assc_core"/>
    <property type="match status" value="1"/>
</dbReference>
<evidence type="ECO:0000313" key="6">
    <source>
        <dbReference type="Proteomes" id="UP000829494"/>
    </source>
</evidence>
<keyword evidence="5" id="KW-0614">Plasmid</keyword>
<name>A0ABY3ZEJ4_STRRM</name>
<dbReference type="InterPro" id="IPR056823">
    <property type="entry name" value="TEN-like_YD-shell"/>
</dbReference>
<dbReference type="EMBL" id="CP094299">
    <property type="protein sequence ID" value="UNZ08736.1"/>
    <property type="molecule type" value="Genomic_DNA"/>
</dbReference>
<feature type="compositionally biased region" description="Low complexity" evidence="2">
    <location>
        <begin position="616"/>
        <end position="626"/>
    </location>
</feature>
<dbReference type="NCBIfam" id="TIGR01643">
    <property type="entry name" value="YD_repeat_2x"/>
    <property type="match status" value="5"/>
</dbReference>
<dbReference type="InterPro" id="IPR045351">
    <property type="entry name" value="DUF6531"/>
</dbReference>
<reference evidence="5 6" key="1">
    <citation type="submission" date="2022-03" db="EMBL/GenBank/DDBJ databases">
        <title>Complete genome of Streptomyces rimosus ssp. rimosus R7 (=ATCC 10970).</title>
        <authorList>
            <person name="Beganovic S."/>
            <person name="Ruckert C."/>
            <person name="Busche T."/>
            <person name="Kalinowski J."/>
            <person name="Wittmann C."/>
        </authorList>
    </citation>
    <scope>NUCLEOTIDE SEQUENCE [LARGE SCALE GENOMIC DNA]</scope>
    <source>
        <strain evidence="5 6">R7</strain>
        <plasmid evidence="5 6">pSRIMR7</plasmid>
    </source>
</reference>
<feature type="compositionally biased region" description="Basic and acidic residues" evidence="2">
    <location>
        <begin position="106"/>
        <end position="120"/>
    </location>
</feature>
<gene>
    <name evidence="5" type="primary">wapA</name>
    <name evidence="5" type="ORF">SRIMR7_41955</name>
</gene>
<evidence type="ECO:0000256" key="2">
    <source>
        <dbReference type="SAM" id="MobiDB-lite"/>
    </source>
</evidence>
<feature type="domain" description="DUF6531" evidence="3">
    <location>
        <begin position="165"/>
        <end position="236"/>
    </location>
</feature>
<feature type="region of interest" description="Disordered" evidence="2">
    <location>
        <begin position="866"/>
        <end position="889"/>
    </location>
</feature>
<feature type="domain" description="Teneurin-like YD-shell" evidence="4">
    <location>
        <begin position="945"/>
        <end position="1041"/>
    </location>
</feature>
<evidence type="ECO:0000259" key="3">
    <source>
        <dbReference type="Pfam" id="PF20148"/>
    </source>
</evidence>
<dbReference type="Pfam" id="PF20148">
    <property type="entry name" value="DUF6531"/>
    <property type="match status" value="1"/>
</dbReference>
<evidence type="ECO:0000259" key="4">
    <source>
        <dbReference type="Pfam" id="PF25023"/>
    </source>
</evidence>
<accession>A0ABY3ZEJ4</accession>
<dbReference type="Proteomes" id="UP000829494">
    <property type="component" value="Plasmid pSRIMR7"/>
</dbReference>
<evidence type="ECO:0000313" key="5">
    <source>
        <dbReference type="EMBL" id="UNZ08736.1"/>
    </source>
</evidence>
<dbReference type="Gene3D" id="2.180.10.10">
    <property type="entry name" value="RHS repeat-associated core"/>
    <property type="match status" value="2"/>
</dbReference>
<feature type="region of interest" description="Disordered" evidence="2">
    <location>
        <begin position="82"/>
        <end position="143"/>
    </location>
</feature>
<dbReference type="Pfam" id="PF05593">
    <property type="entry name" value="RHS_repeat"/>
    <property type="match status" value="1"/>
</dbReference>
<dbReference type="InterPro" id="IPR031325">
    <property type="entry name" value="RHS_repeat"/>
</dbReference>
<protein>
    <submittedName>
        <fullName evidence="5">tRNA nuclease WapA</fullName>
        <ecNumber evidence="5">3.1.-.-</ecNumber>
    </submittedName>
</protein>
<dbReference type="PANTHER" id="PTHR32305">
    <property type="match status" value="1"/>
</dbReference>
<dbReference type="InterPro" id="IPR006530">
    <property type="entry name" value="YD"/>
</dbReference>
<keyword evidence="6" id="KW-1185">Reference proteome</keyword>
<geneLocation type="plasmid" evidence="5 6">
    <name>pSRIMR7</name>
</geneLocation>
<keyword evidence="1" id="KW-0677">Repeat</keyword>
<dbReference type="InterPro" id="IPR050708">
    <property type="entry name" value="T6SS_VgrG/RHS"/>
</dbReference>
<feature type="region of interest" description="Disordered" evidence="2">
    <location>
        <begin position="590"/>
        <end position="626"/>
    </location>
</feature>
<keyword evidence="5" id="KW-0378">Hydrolase</keyword>
<dbReference type="GO" id="GO:0016787">
    <property type="term" value="F:hydrolase activity"/>
    <property type="evidence" value="ECO:0007669"/>
    <property type="project" value="UniProtKB-KW"/>
</dbReference>
<dbReference type="Pfam" id="PF25023">
    <property type="entry name" value="TEN_YD-shell"/>
    <property type="match status" value="2"/>
</dbReference>
<organism evidence="5 6">
    <name type="scientific">Streptomyces rimosus subsp. rimosus</name>
    <dbReference type="NCBI Taxonomy" id="132474"/>
    <lineage>
        <taxon>Bacteria</taxon>
        <taxon>Bacillati</taxon>
        <taxon>Actinomycetota</taxon>
        <taxon>Actinomycetes</taxon>
        <taxon>Kitasatosporales</taxon>
        <taxon>Streptomycetaceae</taxon>
        <taxon>Streptomyces</taxon>
    </lineage>
</organism>
<dbReference type="PANTHER" id="PTHR32305:SF15">
    <property type="entry name" value="PROTEIN RHSA-RELATED"/>
    <property type="match status" value="1"/>
</dbReference>
<sequence>MRNLWQFVRSRWPVGLPRFFFRGGKMTHLRATGTPLRRARRQTRQAVTAAATAAVLAAGVLPALAAPSRPQADRTAWGDHGRAAMPAVKPGVNRPPASRAQATAPEEQRAWGRRQQERLTGRSTPPAPRARPSTDVSSFVPEGQGEVPWHQIDDFRITDALVGRIDYSTGNLTLAATDFDIAGVGQKLQLTRTYNSLPGPYGMVSTPWWQGYERWLDTFYTGEVIWYDATGATVRFTKNADGTFTTPAGYSRDLVKNADGSFSLTDRKSGTKETYDARGSLTKVTDRNHGVITVDRHKNGDGSATGLKVTETRSGRFIDLVKTDATHWKASDNAGRTVAYELDGKGHLLRTTDAEHQSTTFGYDGSERLEKITTAESRATVFTYDDLGRVTSMRRFLEGGGNGEHAPTHLYTYSAKDSATAAGTTTVTDPRGYQTVYTHNADGEVTKVTDPYDKSRSKTYKNHLTQTATDAMGSGTTQGNITTYGWDTRNNPEKITLPTGATSALADYQTTAGADLPGTLTTADGEKSTYKYDTNGNPESIAVTGTGGGHQYFTYNKTTPTCGGFEGQRCSVNDGRNQPATKTTFHYDAKGNLDKATPPAQIKPTTYTYDPLGRPTTVTDGRGTKTTYTYDDRDHITEVTSPTTKVTYHYDGDGNLRERTDATGTVTYQFDALSRETIRTLQDKSQTVLVYDPAGNVETYTDPAGTTTYTWDKANRLDTLTDPTGKTTRYDYDNNGFRIQTRYPGGTVQKVTPDKSSRPEHITAASPKGTLTDLTYTYRYGTDNKSDGTKIRTLTNKVDGTHTTYTYDSAGRTSYTHETKNGTSTGAWQYCYDQAGNLTSLGAAPKCPGSTTFAINDASQITARSAHPKPWTYDDAGNETNAEATRTDERWSDFSQLASITAGGTTYDAAYGSTDSSERTRLGDTVFHNGPLGLAGQTTGGTDTGFVREPRGTLNSMNRGGKSYYYLTDALGSVVGLADESGAKVNSYGYSPRGVARAANTEQVPQPYRFAGGYQDPTGLYHFGARYYDPSVGRFTQPDPSGREKNPYLYAEGDPVNRIDSSGLWNWKDFGVATSGGGITGAVGGCVSGAVATIWTGPGALAGCGTGAVAGGFGGLVSGAIGYAWSELF</sequence>
<feature type="domain" description="Teneurin-like YD-shell" evidence="4">
    <location>
        <begin position="582"/>
        <end position="784"/>
    </location>
</feature>
<proteinExistence type="predicted"/>
<dbReference type="EC" id="3.1.-.-" evidence="5"/>
<evidence type="ECO:0000256" key="1">
    <source>
        <dbReference type="ARBA" id="ARBA00022737"/>
    </source>
</evidence>
<dbReference type="InterPro" id="IPR022385">
    <property type="entry name" value="Rhs_assc_core"/>
</dbReference>